<protein>
    <submittedName>
        <fullName evidence="1">Uncharacterized protein</fullName>
    </submittedName>
</protein>
<evidence type="ECO:0000313" key="1">
    <source>
        <dbReference type="EMBL" id="KAI3712385.1"/>
    </source>
</evidence>
<reference evidence="2" key="1">
    <citation type="journal article" date="2022" name="Mol. Ecol. Resour.">
        <title>The genomes of chicory, endive, great burdock and yacon provide insights into Asteraceae palaeo-polyploidization history and plant inulin production.</title>
        <authorList>
            <person name="Fan W."/>
            <person name="Wang S."/>
            <person name="Wang H."/>
            <person name="Wang A."/>
            <person name="Jiang F."/>
            <person name="Liu H."/>
            <person name="Zhao H."/>
            <person name="Xu D."/>
            <person name="Zhang Y."/>
        </authorList>
    </citation>
    <scope>NUCLEOTIDE SEQUENCE [LARGE SCALE GENOMIC DNA]</scope>
    <source>
        <strain evidence="2">cv. Yunnan</strain>
    </source>
</reference>
<proteinExistence type="predicted"/>
<name>A0ACB9AR24_9ASTR</name>
<dbReference type="Proteomes" id="UP001056120">
    <property type="component" value="Linkage Group LG24"/>
</dbReference>
<reference evidence="1 2" key="2">
    <citation type="journal article" date="2022" name="Mol. Ecol. Resour.">
        <title>The genomes of chicory, endive, great burdock and yacon provide insights into Asteraceae paleo-polyploidization history and plant inulin production.</title>
        <authorList>
            <person name="Fan W."/>
            <person name="Wang S."/>
            <person name="Wang H."/>
            <person name="Wang A."/>
            <person name="Jiang F."/>
            <person name="Liu H."/>
            <person name="Zhao H."/>
            <person name="Xu D."/>
            <person name="Zhang Y."/>
        </authorList>
    </citation>
    <scope>NUCLEOTIDE SEQUENCE [LARGE SCALE GENOMIC DNA]</scope>
    <source>
        <strain evidence="2">cv. Yunnan</strain>
        <tissue evidence="1">Leaves</tissue>
    </source>
</reference>
<organism evidence="1 2">
    <name type="scientific">Smallanthus sonchifolius</name>
    <dbReference type="NCBI Taxonomy" id="185202"/>
    <lineage>
        <taxon>Eukaryota</taxon>
        <taxon>Viridiplantae</taxon>
        <taxon>Streptophyta</taxon>
        <taxon>Embryophyta</taxon>
        <taxon>Tracheophyta</taxon>
        <taxon>Spermatophyta</taxon>
        <taxon>Magnoliopsida</taxon>
        <taxon>eudicotyledons</taxon>
        <taxon>Gunneridae</taxon>
        <taxon>Pentapetalae</taxon>
        <taxon>asterids</taxon>
        <taxon>campanulids</taxon>
        <taxon>Asterales</taxon>
        <taxon>Asteraceae</taxon>
        <taxon>Asteroideae</taxon>
        <taxon>Heliantheae alliance</taxon>
        <taxon>Millerieae</taxon>
        <taxon>Smallanthus</taxon>
    </lineage>
</organism>
<evidence type="ECO:0000313" key="2">
    <source>
        <dbReference type="Proteomes" id="UP001056120"/>
    </source>
</evidence>
<comment type="caution">
    <text evidence="1">The sequence shown here is derived from an EMBL/GenBank/DDBJ whole genome shotgun (WGS) entry which is preliminary data.</text>
</comment>
<keyword evidence="2" id="KW-1185">Reference proteome</keyword>
<sequence>MKTVGSAMVRGRLPDGKSMIRKGKSLKENSRRMSLAKRMKRARCFACKGCGHVVKICPNKSICKSPVKINENKTENKEYIVKDTDLFGWDKICENGEQLDHLDESDLENKRQSKESYLKGYFKHLDEDMVEFLDLLIHEKLVIERKEDFEKGFVKMVKWFYEDYLESGIEKDVPSVIEGQEINMLDLYMVVNRMGGSTKVSRNNKWVEVVSKLGFPGYFDEKLRVCYMKYFDLIDCYYSTIIGNKNLFGDQDQVDEVLVQEKVKDVQEEDKWEDWKWKQGAVNAKRDYPLTCSGSTIFAGLKNPQDEGKTESEPSIEEYYEVGHDAAMLGSEEIKMHIGYEGNKDDSSDDDLVIILN</sequence>
<accession>A0ACB9AR24</accession>
<dbReference type="EMBL" id="CM042041">
    <property type="protein sequence ID" value="KAI3712385.1"/>
    <property type="molecule type" value="Genomic_DNA"/>
</dbReference>
<gene>
    <name evidence="1" type="ORF">L1987_70940</name>
</gene>